<dbReference type="AlphaFoldDB" id="Q0KII8"/>
<reference evidence="2" key="1">
    <citation type="submission" date="2004-10" db="EMBL/GenBank/DDBJ databases">
        <authorList>
            <person name="Buell R."/>
            <person name="Liu J."/>
            <person name="Childs K."/>
            <person name="Zaborsky J."/>
            <person name="Tallon L."/>
            <person name="Wirtz U."/>
            <person name="Wei F."/>
            <person name="Kuang H."/>
            <person name="Zhang P."/>
            <person name="Marano M."/>
            <person name="Baker B."/>
        </authorList>
    </citation>
    <scope>NUCLEOTIDE SEQUENCE</scope>
</reference>
<proteinExistence type="predicted"/>
<dbReference type="EMBL" id="AC151957">
    <property type="protein sequence ID" value="ABI34392.1"/>
    <property type="molecule type" value="Genomic_DNA"/>
</dbReference>
<sequence>MKAKEQGKDITRQKGVKKLKKLKKGGPGDCQDHLKNRRMGSRQTAEWISNSVPDLLKLQKPELEETRQEGDGE</sequence>
<reference evidence="2" key="2">
    <citation type="submission" date="2006-08" db="EMBL/GenBank/DDBJ databases">
        <authorList>
            <person name="Childs K."/>
        </authorList>
    </citation>
    <scope>NUCLEOTIDE SEQUENCE</scope>
</reference>
<evidence type="ECO:0000256" key="1">
    <source>
        <dbReference type="SAM" id="MobiDB-lite"/>
    </source>
</evidence>
<evidence type="ECO:0000313" key="2">
    <source>
        <dbReference type="EMBL" id="ABI34392.1"/>
    </source>
</evidence>
<feature type="compositionally biased region" description="Basic and acidic residues" evidence="1">
    <location>
        <begin position="1"/>
        <end position="12"/>
    </location>
</feature>
<feature type="region of interest" description="Disordered" evidence="1">
    <location>
        <begin position="1"/>
        <end position="52"/>
    </location>
</feature>
<accession>Q0KII8</accession>
<organism evidence="2">
    <name type="scientific">Solanum tuberosum</name>
    <name type="common">Potato</name>
    <dbReference type="NCBI Taxonomy" id="4113"/>
    <lineage>
        <taxon>Eukaryota</taxon>
        <taxon>Viridiplantae</taxon>
        <taxon>Streptophyta</taxon>
        <taxon>Embryophyta</taxon>
        <taxon>Tracheophyta</taxon>
        <taxon>Spermatophyta</taxon>
        <taxon>Magnoliopsida</taxon>
        <taxon>eudicotyledons</taxon>
        <taxon>Gunneridae</taxon>
        <taxon>Pentapetalae</taxon>
        <taxon>asterids</taxon>
        <taxon>lamiids</taxon>
        <taxon>Solanales</taxon>
        <taxon>Solanaceae</taxon>
        <taxon>Solanoideae</taxon>
        <taxon>Solaneae</taxon>
        <taxon>Solanum</taxon>
    </lineage>
</organism>
<feature type="compositionally biased region" description="Polar residues" evidence="1">
    <location>
        <begin position="41"/>
        <end position="52"/>
    </location>
</feature>
<feature type="compositionally biased region" description="Basic residues" evidence="1">
    <location>
        <begin position="14"/>
        <end position="24"/>
    </location>
</feature>
<name>Q0KII8_SOLTU</name>
<protein>
    <submittedName>
        <fullName evidence="2">Uncharacterized protein</fullName>
    </submittedName>
</protein>
<gene>
    <name evidence="2" type="ORF">STB1_57t00008</name>
</gene>